<evidence type="ECO:0000256" key="2">
    <source>
        <dbReference type="ARBA" id="ARBA00022603"/>
    </source>
</evidence>
<dbReference type="EMBL" id="FUWR01000001">
    <property type="protein sequence ID" value="SJZ37196.1"/>
    <property type="molecule type" value="Genomic_DNA"/>
</dbReference>
<dbReference type="EC" id="2.1.1.195" evidence="5"/>
<evidence type="ECO:0000256" key="4">
    <source>
        <dbReference type="ARBA" id="ARBA00022691"/>
    </source>
</evidence>
<proteinExistence type="inferred from homology"/>
<dbReference type="PANTHER" id="PTHR35863:SF1">
    <property type="entry name" value="COBALT-PRECORRIN-5B C(1)-METHYLTRANSFERASE"/>
    <property type="match status" value="1"/>
</dbReference>
<dbReference type="Pfam" id="PF01888">
    <property type="entry name" value="CbiD"/>
    <property type="match status" value="1"/>
</dbReference>
<dbReference type="STRING" id="115783.SAMN02745119_00295"/>
<gene>
    <name evidence="5" type="primary">cbiD</name>
    <name evidence="6" type="ORF">SAMN02745119_00295</name>
</gene>
<dbReference type="InterPro" id="IPR036074">
    <property type="entry name" value="CbiD_sf"/>
</dbReference>
<reference evidence="7" key="1">
    <citation type="submission" date="2017-02" db="EMBL/GenBank/DDBJ databases">
        <authorList>
            <person name="Varghese N."/>
            <person name="Submissions S."/>
        </authorList>
    </citation>
    <scope>NUCLEOTIDE SEQUENCE [LARGE SCALE GENOMIC DNA]</scope>
    <source>
        <strain evidence="7">ATCC BAA-34</strain>
    </source>
</reference>
<dbReference type="PIRSF" id="PIRSF026782">
    <property type="entry name" value="CbiD"/>
    <property type="match status" value="1"/>
</dbReference>
<evidence type="ECO:0000313" key="7">
    <source>
        <dbReference type="Proteomes" id="UP000190102"/>
    </source>
</evidence>
<dbReference type="HAMAP" id="MF_00787">
    <property type="entry name" value="CbiD"/>
    <property type="match status" value="1"/>
</dbReference>
<dbReference type="SUPFAM" id="SSF111342">
    <property type="entry name" value="CbiD-like"/>
    <property type="match status" value="1"/>
</dbReference>
<comment type="pathway">
    <text evidence="5">Cofactor biosynthesis; adenosylcobalamin biosynthesis; cob(II)yrinate a,c-diamide from sirohydrochlorin (anaerobic route): step 6/10.</text>
</comment>
<dbReference type="OrthoDB" id="6439987at2"/>
<keyword evidence="3 5" id="KW-0808">Transferase</keyword>
<comment type="similarity">
    <text evidence="5">Belongs to the CbiD family.</text>
</comment>
<evidence type="ECO:0000256" key="3">
    <source>
        <dbReference type="ARBA" id="ARBA00022679"/>
    </source>
</evidence>
<dbReference type="Gene3D" id="3.30.2110.10">
    <property type="entry name" value="CbiD-like"/>
    <property type="match status" value="1"/>
</dbReference>
<keyword evidence="4 5" id="KW-0949">S-adenosyl-L-methionine</keyword>
<dbReference type="NCBIfam" id="TIGR00312">
    <property type="entry name" value="cbiD"/>
    <property type="match status" value="1"/>
</dbReference>
<organism evidence="6 7">
    <name type="scientific">Trichlorobacter thiogenes</name>
    <dbReference type="NCBI Taxonomy" id="115783"/>
    <lineage>
        <taxon>Bacteria</taxon>
        <taxon>Pseudomonadati</taxon>
        <taxon>Thermodesulfobacteriota</taxon>
        <taxon>Desulfuromonadia</taxon>
        <taxon>Geobacterales</taxon>
        <taxon>Geobacteraceae</taxon>
        <taxon>Trichlorobacter</taxon>
    </lineage>
</organism>
<name>A0A1T4K443_9BACT</name>
<keyword evidence="1 5" id="KW-0169">Cobalamin biosynthesis</keyword>
<keyword evidence="7" id="KW-1185">Reference proteome</keyword>
<dbReference type="AlphaFoldDB" id="A0A1T4K443"/>
<sequence>MSKELRGGYTTGCCAAAAAQAATLALYGQPVPPCIELILPDGSPVQLPVAGLSRGDESCSASIRKDAGDDPDVTHGSTVVVTVARCPGSEIRFQAGEGVGTVTLPGLAIPPGEAAINPAPRRMIEQAVRQITRDGLVITVAIPGGRELAARTFNPRLGITGGLSVLGTTGRVRPFSHEAVQETIRCSFAITLACGINDPILVPGHIGARAAERQCRIREHQLVEVGNEWGYLLKLAVTEPLERLLLLGHPGKLVKLAAGQWDTHSARSDSALPLVTGRCAELFGTAPDGTPTVEGLFQALTPTARLILGNSLADAIVASIIRTFAPAFPVAVVLTDNNGDRLGSSGDLTAWQGKESLL</sequence>
<accession>A0A1T4K443</accession>
<comment type="catalytic activity">
    <reaction evidence="5">
        <text>Co-precorrin-5B + S-adenosyl-L-methionine = Co-precorrin-6A + S-adenosyl-L-homocysteine</text>
        <dbReference type="Rhea" id="RHEA:26285"/>
        <dbReference type="ChEBI" id="CHEBI:57856"/>
        <dbReference type="ChEBI" id="CHEBI:59789"/>
        <dbReference type="ChEBI" id="CHEBI:60063"/>
        <dbReference type="ChEBI" id="CHEBI:60064"/>
        <dbReference type="EC" id="2.1.1.195"/>
    </reaction>
</comment>
<dbReference type="GO" id="GO:0032259">
    <property type="term" value="P:methylation"/>
    <property type="evidence" value="ECO:0007669"/>
    <property type="project" value="UniProtKB-KW"/>
</dbReference>
<dbReference type="UniPathway" id="UPA00148">
    <property type="reaction ID" value="UER00227"/>
</dbReference>
<evidence type="ECO:0000256" key="1">
    <source>
        <dbReference type="ARBA" id="ARBA00022573"/>
    </source>
</evidence>
<dbReference type="Proteomes" id="UP000190102">
    <property type="component" value="Unassembled WGS sequence"/>
</dbReference>
<dbReference type="GO" id="GO:0043780">
    <property type="term" value="F:cobalt-precorrin-5B C1-methyltransferase activity"/>
    <property type="evidence" value="ECO:0007669"/>
    <property type="project" value="RHEA"/>
</dbReference>
<dbReference type="InterPro" id="IPR002748">
    <property type="entry name" value="CbiD"/>
</dbReference>
<dbReference type="PANTHER" id="PTHR35863">
    <property type="entry name" value="COBALT-PRECORRIN-5B C(1)-METHYLTRANSFERASE"/>
    <property type="match status" value="1"/>
</dbReference>
<keyword evidence="2 5" id="KW-0489">Methyltransferase</keyword>
<evidence type="ECO:0000256" key="5">
    <source>
        <dbReference type="HAMAP-Rule" id="MF_00787"/>
    </source>
</evidence>
<evidence type="ECO:0000313" key="6">
    <source>
        <dbReference type="EMBL" id="SJZ37196.1"/>
    </source>
</evidence>
<comment type="function">
    <text evidence="5">Catalyzes the methylation of C-1 in cobalt-precorrin-5B to form cobalt-precorrin-6A.</text>
</comment>
<dbReference type="GO" id="GO:0019251">
    <property type="term" value="P:anaerobic cobalamin biosynthetic process"/>
    <property type="evidence" value="ECO:0007669"/>
    <property type="project" value="UniProtKB-UniRule"/>
</dbReference>
<protein>
    <recommendedName>
        <fullName evidence="5">Cobalt-precorrin-5B C(1)-methyltransferase</fullName>
        <ecNumber evidence="5">2.1.1.195</ecNumber>
    </recommendedName>
    <alternativeName>
        <fullName evidence="5">Cobalt-precorrin-6A synthase</fullName>
    </alternativeName>
</protein>
<dbReference type="RefSeq" id="WP_078788598.1">
    <property type="nucleotide sequence ID" value="NZ_FUWR01000001.1"/>
</dbReference>